<evidence type="ECO:0000256" key="11">
    <source>
        <dbReference type="SAM" id="Phobius"/>
    </source>
</evidence>
<dbReference type="Gene3D" id="3.40.50.300">
    <property type="entry name" value="P-loop containing nucleotide triphosphate hydrolases"/>
    <property type="match status" value="1"/>
</dbReference>
<evidence type="ECO:0000256" key="1">
    <source>
        <dbReference type="ARBA" id="ARBA00022475"/>
    </source>
</evidence>
<dbReference type="PANTHER" id="PTHR43134:SF1">
    <property type="entry name" value="SIGNAL RECOGNITION PARTICLE RECEPTOR SUBUNIT ALPHA"/>
    <property type="match status" value="1"/>
</dbReference>
<evidence type="ECO:0000313" key="13">
    <source>
        <dbReference type="EMBL" id="KAA0024282.1"/>
    </source>
</evidence>
<dbReference type="GO" id="GO:0005525">
    <property type="term" value="F:GTP binding"/>
    <property type="evidence" value="ECO:0007669"/>
    <property type="project" value="UniProtKB-UniRule"/>
</dbReference>
<dbReference type="SUPFAM" id="SSF47364">
    <property type="entry name" value="Domain of the SRP/SRP receptor G-proteins"/>
    <property type="match status" value="1"/>
</dbReference>
<keyword evidence="2 9" id="KW-0963">Cytoplasm</keyword>
<dbReference type="Proteomes" id="UP000322244">
    <property type="component" value="Unassembled WGS sequence"/>
</dbReference>
<dbReference type="InterPro" id="IPR013822">
    <property type="entry name" value="Signal_recog_particl_SRP54_hlx"/>
</dbReference>
<dbReference type="PROSITE" id="PS00300">
    <property type="entry name" value="SRP54"/>
    <property type="match status" value="1"/>
</dbReference>
<keyword evidence="1 9" id="KW-1003">Cell membrane</keyword>
<dbReference type="InterPro" id="IPR036225">
    <property type="entry name" value="SRP/SRP_N"/>
</dbReference>
<evidence type="ECO:0000256" key="7">
    <source>
        <dbReference type="ARBA" id="ARBA00023170"/>
    </source>
</evidence>
<dbReference type="InterPro" id="IPR004390">
    <property type="entry name" value="SR_rcpt_FtsY"/>
</dbReference>
<dbReference type="InterPro" id="IPR027417">
    <property type="entry name" value="P-loop_NTPase"/>
</dbReference>
<comment type="function">
    <text evidence="9">Involved in targeting and insertion of nascent membrane proteins into the cytoplasmic membrane. Acts as a receptor for the complex formed by the signal recognition particle (SRP) and the ribosome-nascent chain (RNC).</text>
</comment>
<comment type="subcellular location">
    <subcellularLocation>
        <location evidence="9">Cell membrane</location>
        <topology evidence="9">Peripheral membrane protein</topology>
        <orientation evidence="9">Cytoplasmic side</orientation>
    </subcellularLocation>
    <subcellularLocation>
        <location evidence="9">Cytoplasm</location>
    </subcellularLocation>
</comment>
<dbReference type="InterPro" id="IPR000897">
    <property type="entry name" value="SRP54_GTPase_dom"/>
</dbReference>
<comment type="caution">
    <text evidence="13">The sequence shown here is derived from an EMBL/GenBank/DDBJ whole genome shotgun (WGS) entry which is preliminary data.</text>
</comment>
<sequence>MTAQVWIIVAAAVAILLVALMVGSLLYRRRRISLTGQQSGATKVVEDRSGNYQAGGGFSFSKGGVDTAPPPVPVERTDTDGQPKVGDDAAVPRDAPKRPITDVRLPDSPEKVAPPETHVQPPSTGHVGHVTEAPGAPIPVPVPDSPAEIDTTRAIDEIEPTAGRLNRLRGRLSRSQSAVGKSLLGLLGGGDLDEESWEEVEDTLLIADLGNAVTAQVVRALREQMATRTVRTEADVRALLKSVLVEQLHPELDRSIRALPHDDHPSVLLVVGVNGTGKTTTTGKLARVLVADGRRVLLGAADTFRAAAADQLQTWGQRVGADTVRGKEQADPASIAFDAVSKGIEAGVDAVLIDTAGRLHTKTGLMDELGKVKRVIEKALNGRSAGSAPGATVDEVLLVLDATIGQNGLMQARVFADVVDITGVVLTKLDGTAKGGIVFQVQHELGVPVKLVGLGEGADDLAPFEPTAFVDALLG</sequence>
<keyword evidence="4 9" id="KW-0378">Hydrolase</keyword>
<comment type="catalytic activity">
    <reaction evidence="8 9">
        <text>GTP + H2O = GDP + phosphate + H(+)</text>
        <dbReference type="Rhea" id="RHEA:19669"/>
        <dbReference type="ChEBI" id="CHEBI:15377"/>
        <dbReference type="ChEBI" id="CHEBI:15378"/>
        <dbReference type="ChEBI" id="CHEBI:37565"/>
        <dbReference type="ChEBI" id="CHEBI:43474"/>
        <dbReference type="ChEBI" id="CHEBI:58189"/>
        <dbReference type="EC" id="3.6.5.4"/>
    </reaction>
</comment>
<dbReference type="Gene3D" id="1.20.120.140">
    <property type="entry name" value="Signal recognition particle SRP54, nucleotide-binding domain"/>
    <property type="match status" value="1"/>
</dbReference>
<dbReference type="FunFam" id="1.20.120.140:FF:000002">
    <property type="entry name" value="Signal recognition particle receptor FtsY"/>
    <property type="match status" value="1"/>
</dbReference>
<comment type="subunit">
    <text evidence="9">Part of the signal recognition particle protein translocation system, which is composed of SRP and FtsY.</text>
</comment>
<evidence type="ECO:0000256" key="8">
    <source>
        <dbReference type="ARBA" id="ARBA00048027"/>
    </source>
</evidence>
<feature type="binding site" evidence="9">
    <location>
        <begin position="427"/>
        <end position="430"/>
    </location>
    <ligand>
        <name>GTP</name>
        <dbReference type="ChEBI" id="CHEBI:37565"/>
    </ligand>
</feature>
<dbReference type="SUPFAM" id="SSF52540">
    <property type="entry name" value="P-loop containing nucleoside triphosphate hydrolases"/>
    <property type="match status" value="1"/>
</dbReference>
<feature type="binding site" evidence="9">
    <location>
        <begin position="272"/>
        <end position="279"/>
    </location>
    <ligand>
        <name>GTP</name>
        <dbReference type="ChEBI" id="CHEBI:37565"/>
    </ligand>
</feature>
<evidence type="ECO:0000256" key="5">
    <source>
        <dbReference type="ARBA" id="ARBA00023134"/>
    </source>
</evidence>
<dbReference type="HAMAP" id="MF_00920">
    <property type="entry name" value="FtsY"/>
    <property type="match status" value="1"/>
</dbReference>
<keyword evidence="5 9" id="KW-0342">GTP-binding</keyword>
<dbReference type="SMART" id="SM00962">
    <property type="entry name" value="SRP54"/>
    <property type="match status" value="1"/>
</dbReference>
<dbReference type="GO" id="GO:0003924">
    <property type="term" value="F:GTPase activity"/>
    <property type="evidence" value="ECO:0007669"/>
    <property type="project" value="UniProtKB-UniRule"/>
</dbReference>
<reference evidence="13 14" key="1">
    <citation type="submission" date="2019-07" db="EMBL/GenBank/DDBJ databases">
        <title>Rhodococcus cavernicolus sp. nov., isolated from a cave.</title>
        <authorList>
            <person name="Lee S.D."/>
        </authorList>
    </citation>
    <scope>NUCLEOTIDE SEQUENCE [LARGE SCALE GENOMIC DNA]</scope>
    <source>
        <strain evidence="13 14">C1-24</strain>
    </source>
</reference>
<protein>
    <recommendedName>
        <fullName evidence="9">Signal recognition particle receptor FtsY</fullName>
        <shortName evidence="9">SRP receptor</shortName>
        <ecNumber evidence="9">3.6.5.4</ecNumber>
    </recommendedName>
</protein>
<keyword evidence="11" id="KW-1133">Transmembrane helix</keyword>
<dbReference type="RefSeq" id="WP_149429442.1">
    <property type="nucleotide sequence ID" value="NZ_VLNY01000002.1"/>
</dbReference>
<accession>A0A5A7SGG1</accession>
<evidence type="ECO:0000259" key="12">
    <source>
        <dbReference type="PROSITE" id="PS00300"/>
    </source>
</evidence>
<proteinExistence type="inferred from homology"/>
<dbReference type="EC" id="3.6.5.4" evidence="9"/>
<dbReference type="InterPro" id="IPR042101">
    <property type="entry name" value="SRP54_N_sf"/>
</dbReference>
<feature type="binding site" evidence="9">
    <location>
        <begin position="354"/>
        <end position="358"/>
    </location>
    <ligand>
        <name>GTP</name>
        <dbReference type="ChEBI" id="CHEBI:37565"/>
    </ligand>
</feature>
<dbReference type="FunFam" id="3.40.50.300:FF:000053">
    <property type="entry name" value="Signal recognition particle receptor FtsY"/>
    <property type="match status" value="1"/>
</dbReference>
<evidence type="ECO:0000256" key="4">
    <source>
        <dbReference type="ARBA" id="ARBA00022801"/>
    </source>
</evidence>
<dbReference type="EMBL" id="VLNY01000002">
    <property type="protein sequence ID" value="KAA0024282.1"/>
    <property type="molecule type" value="Genomic_DNA"/>
</dbReference>
<keyword evidence="3 9" id="KW-0547">Nucleotide-binding</keyword>
<dbReference type="SMART" id="SM00963">
    <property type="entry name" value="SRP54_N"/>
    <property type="match status" value="1"/>
</dbReference>
<dbReference type="Pfam" id="PF02881">
    <property type="entry name" value="SRP54_N"/>
    <property type="match status" value="1"/>
</dbReference>
<evidence type="ECO:0000256" key="2">
    <source>
        <dbReference type="ARBA" id="ARBA00022490"/>
    </source>
</evidence>
<organism evidence="13 14">
    <name type="scientific">Antrihabitans cavernicola</name>
    <dbReference type="NCBI Taxonomy" id="2495913"/>
    <lineage>
        <taxon>Bacteria</taxon>
        <taxon>Bacillati</taxon>
        <taxon>Actinomycetota</taxon>
        <taxon>Actinomycetes</taxon>
        <taxon>Mycobacteriales</taxon>
        <taxon>Nocardiaceae</taxon>
        <taxon>Antrihabitans</taxon>
    </lineage>
</organism>
<dbReference type="GO" id="GO:0005737">
    <property type="term" value="C:cytoplasm"/>
    <property type="evidence" value="ECO:0007669"/>
    <property type="project" value="UniProtKB-SubCell"/>
</dbReference>
<feature type="transmembrane region" description="Helical" evidence="11">
    <location>
        <begin position="6"/>
        <end position="27"/>
    </location>
</feature>
<evidence type="ECO:0000256" key="6">
    <source>
        <dbReference type="ARBA" id="ARBA00023136"/>
    </source>
</evidence>
<dbReference type="PANTHER" id="PTHR43134">
    <property type="entry name" value="SIGNAL RECOGNITION PARTICLE RECEPTOR SUBUNIT ALPHA"/>
    <property type="match status" value="1"/>
</dbReference>
<feature type="region of interest" description="Disordered" evidence="10">
    <location>
        <begin position="55"/>
        <end position="127"/>
    </location>
</feature>
<dbReference type="OrthoDB" id="9804720at2"/>
<dbReference type="GO" id="GO:0006614">
    <property type="term" value="P:SRP-dependent cotranslational protein targeting to membrane"/>
    <property type="evidence" value="ECO:0007669"/>
    <property type="project" value="InterPro"/>
</dbReference>
<dbReference type="Pfam" id="PF00448">
    <property type="entry name" value="SRP54"/>
    <property type="match status" value="1"/>
</dbReference>
<dbReference type="InterPro" id="IPR003593">
    <property type="entry name" value="AAA+_ATPase"/>
</dbReference>
<name>A0A5A7SGG1_9NOCA</name>
<dbReference type="GO" id="GO:0005047">
    <property type="term" value="F:signal recognition particle binding"/>
    <property type="evidence" value="ECO:0007669"/>
    <property type="project" value="TreeGrafter"/>
</dbReference>
<evidence type="ECO:0000256" key="3">
    <source>
        <dbReference type="ARBA" id="ARBA00022741"/>
    </source>
</evidence>
<dbReference type="SMART" id="SM00382">
    <property type="entry name" value="AAA"/>
    <property type="match status" value="1"/>
</dbReference>
<keyword evidence="14" id="KW-1185">Reference proteome</keyword>
<feature type="domain" description="SRP54-type proteins GTP-binding" evidence="12">
    <location>
        <begin position="448"/>
        <end position="461"/>
    </location>
</feature>
<dbReference type="AlphaFoldDB" id="A0A5A7SGG1"/>
<keyword evidence="6 9" id="KW-0472">Membrane</keyword>
<keyword evidence="7 9" id="KW-0675">Receptor</keyword>
<evidence type="ECO:0000256" key="9">
    <source>
        <dbReference type="HAMAP-Rule" id="MF_00920"/>
    </source>
</evidence>
<evidence type="ECO:0000313" key="14">
    <source>
        <dbReference type="Proteomes" id="UP000322244"/>
    </source>
</evidence>
<keyword evidence="11" id="KW-0812">Transmembrane</keyword>
<gene>
    <name evidence="9 13" type="primary">ftsY</name>
    <name evidence="13" type="ORF">FOY51_07040</name>
</gene>
<dbReference type="GO" id="GO:0005886">
    <property type="term" value="C:plasma membrane"/>
    <property type="evidence" value="ECO:0007669"/>
    <property type="project" value="UniProtKB-SubCell"/>
</dbReference>
<feature type="compositionally biased region" description="Basic and acidic residues" evidence="10">
    <location>
        <begin position="75"/>
        <end position="110"/>
    </location>
</feature>
<comment type="similarity">
    <text evidence="9">Belongs to the GTP-binding SRP family. FtsY subfamily.</text>
</comment>
<evidence type="ECO:0000256" key="10">
    <source>
        <dbReference type="SAM" id="MobiDB-lite"/>
    </source>
</evidence>
<dbReference type="NCBIfam" id="TIGR00064">
    <property type="entry name" value="ftsY"/>
    <property type="match status" value="1"/>
</dbReference>